<keyword evidence="1" id="KW-1133">Transmembrane helix</keyword>
<dbReference type="InterPro" id="IPR007890">
    <property type="entry name" value="CHASE2"/>
</dbReference>
<dbReference type="Pfam" id="PF12770">
    <property type="entry name" value="CHAT"/>
    <property type="match status" value="1"/>
</dbReference>
<dbReference type="AlphaFoldDB" id="A0A6M0RYZ0"/>
<dbReference type="InterPro" id="IPR024983">
    <property type="entry name" value="CHAT_dom"/>
</dbReference>
<name>A0A6M0RYZ0_9CYAN</name>
<evidence type="ECO:0000256" key="1">
    <source>
        <dbReference type="SAM" id="Phobius"/>
    </source>
</evidence>
<sequence>MRTAFELKIWHRQDKQSCTFLLLWDNRKKHLNASLPSSKDIEKCYQRWRRWYYRFYQLTSPPHPSNSGRINPGSGDLAHDLMAAEKELVQALQRWLGAVELRAIQQQIRDEVIRLTPAHPKSEKAVLEQSGVDIFLACESDEMARLPWEAWAWALGSEIIRPGSLRIIRTVMDEPGGSWVKPSRLGKPRILTVLGDDPGLPLQEDWKAVRSLAPIATIERFLWQPKDSATKIKENFAAKICENRGWDILFFAGHSHETTVTGGRIAIAPNISLSISEIEEYLTQARENGLQLAIFNSCSGLSIADSLVTLGLQVVVMREPIRNDVAQSFLKPLCQELAAHSDIHRALLTASHHLQSAEKFAYPSTYLIPSLFGVSGVEAYRIEPFGWKRQLQQWLPTKREALLIATAIFLSSVSSIQSDLLDRRLWMQSMYRERTGQTEKNDAPPILLIAIDQESINRADKEIDGFQLHPMDREYLAQLIQQLSGSSIQVIGIDYLLDTQEPREDKLVDSIHQAIVDHNTWFVFATRERDSLRPRDSIADPRWSLHGDAYARYWQVKLPDDETCAQTCPFAYTLALVDTLSENSQLNPPQPNLENKADLQQQIHDFLDTAKNDEPSDISAFLKIVRSPFNLPLIIDYSISPDQIYQLIPAWKFLTYSENPKTFNPKIAIIASGGYVDASDNHPPLPALTYWCNSKYRETDIQSDCPKSFTGGELHAYTTHHLLSSYQVARIPDLWMILMASLLGKWATLTLTQQQAHQRQKWLFALSITTGLYGFWGLQAYIWANVLIPLLFPSSVFWIYVVGITQKK</sequence>
<protein>
    <submittedName>
        <fullName evidence="3">CHASE2 domain-containing protein</fullName>
    </submittedName>
</protein>
<comment type="caution">
    <text evidence="3">The sequence shown here is derived from an EMBL/GenBank/DDBJ whole genome shotgun (WGS) entry which is preliminary data.</text>
</comment>
<organism evidence="3 4">
    <name type="scientific">Adonisia turfae CCMR0082</name>
    <dbReference type="NCBI Taxonomy" id="2304604"/>
    <lineage>
        <taxon>Bacteria</taxon>
        <taxon>Bacillati</taxon>
        <taxon>Cyanobacteriota</taxon>
        <taxon>Adonisia</taxon>
        <taxon>Adonisia turfae</taxon>
    </lineage>
</organism>
<dbReference type="RefSeq" id="WP_163659220.1">
    <property type="nucleotide sequence ID" value="NZ_QZCE01000001.1"/>
</dbReference>
<feature type="domain" description="CHASE2" evidence="2">
    <location>
        <begin position="418"/>
        <end position="749"/>
    </location>
</feature>
<feature type="transmembrane region" description="Helical" evidence="1">
    <location>
        <begin position="788"/>
        <end position="805"/>
    </location>
</feature>
<dbReference type="EMBL" id="QZCE01000001">
    <property type="protein sequence ID" value="NEZ61366.1"/>
    <property type="molecule type" value="Genomic_DNA"/>
</dbReference>
<accession>A0A6M0RYZ0</accession>
<dbReference type="SMART" id="SM01080">
    <property type="entry name" value="CHASE2"/>
    <property type="match status" value="1"/>
</dbReference>
<keyword evidence="1" id="KW-0812">Transmembrane</keyword>
<evidence type="ECO:0000259" key="2">
    <source>
        <dbReference type="SMART" id="SM01080"/>
    </source>
</evidence>
<dbReference type="Proteomes" id="UP000473574">
    <property type="component" value="Unassembled WGS sequence"/>
</dbReference>
<gene>
    <name evidence="3" type="ORF">D0962_01020</name>
</gene>
<evidence type="ECO:0000313" key="4">
    <source>
        <dbReference type="Proteomes" id="UP000473574"/>
    </source>
</evidence>
<reference evidence="3 4" key="1">
    <citation type="journal article" date="2020" name="Microb. Ecol.">
        <title>Ecogenomics of the Marine Benthic Filamentous Cyanobacterium Adonisia.</title>
        <authorList>
            <person name="Walter J.M."/>
            <person name="Coutinho F.H."/>
            <person name="Leomil L."/>
            <person name="Hargreaves P.I."/>
            <person name="Campeao M.E."/>
            <person name="Vieira V.V."/>
            <person name="Silva B.S."/>
            <person name="Fistarol G.O."/>
            <person name="Salomon P.S."/>
            <person name="Sawabe T."/>
            <person name="Mino S."/>
            <person name="Hosokawa M."/>
            <person name="Miyashita H."/>
            <person name="Maruyama F."/>
            <person name="van Verk M.C."/>
            <person name="Dutilh B.E."/>
            <person name="Thompson C.C."/>
            <person name="Thompson F.L."/>
        </authorList>
    </citation>
    <scope>NUCLEOTIDE SEQUENCE [LARGE SCALE GENOMIC DNA]</scope>
    <source>
        <strain evidence="3 4">CCMR0082</strain>
    </source>
</reference>
<keyword evidence="1" id="KW-0472">Membrane</keyword>
<evidence type="ECO:0000313" key="3">
    <source>
        <dbReference type="EMBL" id="NEZ61366.1"/>
    </source>
</evidence>
<proteinExistence type="predicted"/>
<dbReference type="Pfam" id="PF05226">
    <property type="entry name" value="CHASE2"/>
    <property type="match status" value="1"/>
</dbReference>